<evidence type="ECO:0000256" key="9">
    <source>
        <dbReference type="PROSITE-ProRule" id="PRU01248"/>
    </source>
</evidence>
<evidence type="ECO:0000256" key="8">
    <source>
        <dbReference type="ARBA" id="ARBA00023195"/>
    </source>
</evidence>
<feature type="domain" description="Tyr recombinase" evidence="10">
    <location>
        <begin position="131"/>
        <end position="325"/>
    </location>
</feature>
<dbReference type="CDD" id="cd00397">
    <property type="entry name" value="DNA_BRE_C"/>
    <property type="match status" value="1"/>
</dbReference>
<dbReference type="InterPro" id="IPR044068">
    <property type="entry name" value="CB"/>
</dbReference>
<comment type="similarity">
    <text evidence="1">Belongs to the 'phage' integrase family.</text>
</comment>
<dbReference type="GO" id="GO:0044826">
    <property type="term" value="P:viral genome integration into host DNA"/>
    <property type="evidence" value="ECO:0007669"/>
    <property type="project" value="UniProtKB-KW"/>
</dbReference>
<dbReference type="GO" id="GO:0003677">
    <property type="term" value="F:DNA binding"/>
    <property type="evidence" value="ECO:0007669"/>
    <property type="project" value="UniProtKB-UniRule"/>
</dbReference>
<keyword evidence="4" id="KW-0378">Hydrolase</keyword>
<evidence type="ECO:0000259" key="10">
    <source>
        <dbReference type="PROSITE" id="PS51898"/>
    </source>
</evidence>
<dbReference type="GO" id="GO:0006310">
    <property type="term" value="P:DNA recombination"/>
    <property type="evidence" value="ECO:0007669"/>
    <property type="project" value="UniProtKB-KW"/>
</dbReference>
<dbReference type="InterPro" id="IPR004107">
    <property type="entry name" value="Integrase_SAM-like_N"/>
</dbReference>
<keyword evidence="3" id="KW-0808">Transferase</keyword>
<dbReference type="InterPro" id="IPR010998">
    <property type="entry name" value="Integrase_recombinase_N"/>
</dbReference>
<dbReference type="GO" id="GO:0016787">
    <property type="term" value="F:hydrolase activity"/>
    <property type="evidence" value="ECO:0007669"/>
    <property type="project" value="UniProtKB-KW"/>
</dbReference>
<reference evidence="12 13" key="1">
    <citation type="submission" date="2015-06" db="EMBL/GenBank/DDBJ databases">
        <title>Complete genome sequence of Bacillus cereus phage PBC2.</title>
        <authorList>
            <person name="Kong M."/>
            <person name="Ryu S."/>
        </authorList>
    </citation>
    <scope>NUCLEOTIDE SEQUENCE [LARGE SCALE GENOMIC DNA]</scope>
</reference>
<dbReference type="Pfam" id="PF00589">
    <property type="entry name" value="Phage_integrase"/>
    <property type="match status" value="1"/>
</dbReference>
<evidence type="ECO:0000256" key="5">
    <source>
        <dbReference type="ARBA" id="ARBA00022908"/>
    </source>
</evidence>
<keyword evidence="13" id="KW-1185">Reference proteome</keyword>
<dbReference type="Gene3D" id="1.10.150.130">
    <property type="match status" value="1"/>
</dbReference>
<dbReference type="SUPFAM" id="SSF56349">
    <property type="entry name" value="DNA breaking-rejoining enzymes"/>
    <property type="match status" value="1"/>
</dbReference>
<evidence type="ECO:0000256" key="2">
    <source>
        <dbReference type="ARBA" id="ARBA00016082"/>
    </source>
</evidence>
<dbReference type="InterPro" id="IPR050090">
    <property type="entry name" value="Tyrosine_recombinase_XerCD"/>
</dbReference>
<name>A0A218KCA5_9CAUD</name>
<accession>A0A218KCA5</accession>
<evidence type="ECO:0000256" key="1">
    <source>
        <dbReference type="ARBA" id="ARBA00008857"/>
    </source>
</evidence>
<dbReference type="GO" id="GO:0075713">
    <property type="term" value="P:establishment of integrated proviral latency"/>
    <property type="evidence" value="ECO:0007669"/>
    <property type="project" value="UniProtKB-KW"/>
</dbReference>
<dbReference type="Proteomes" id="UP000223102">
    <property type="component" value="Segment"/>
</dbReference>
<dbReference type="InterPro" id="IPR011010">
    <property type="entry name" value="DNA_brk_join_enz"/>
</dbReference>
<dbReference type="Pfam" id="PF02899">
    <property type="entry name" value="Phage_int_SAM_1"/>
    <property type="match status" value="1"/>
</dbReference>
<dbReference type="GO" id="GO:0016740">
    <property type="term" value="F:transferase activity"/>
    <property type="evidence" value="ECO:0007669"/>
    <property type="project" value="UniProtKB-KW"/>
</dbReference>
<evidence type="ECO:0000313" key="12">
    <source>
        <dbReference type="EMBL" id="AKQ08524.1"/>
    </source>
</evidence>
<dbReference type="GO" id="GO:0015074">
    <property type="term" value="P:DNA integration"/>
    <property type="evidence" value="ECO:0007669"/>
    <property type="project" value="UniProtKB-KW"/>
</dbReference>
<dbReference type="PANTHER" id="PTHR30349:SF64">
    <property type="entry name" value="PROPHAGE INTEGRASE INTD-RELATED"/>
    <property type="match status" value="1"/>
</dbReference>
<keyword evidence="5" id="KW-0229">DNA integration</keyword>
<dbReference type="InterPro" id="IPR002104">
    <property type="entry name" value="Integrase_catalytic"/>
</dbReference>
<protein>
    <recommendedName>
        <fullName evidence="2">Integrase</fullName>
    </recommendedName>
</protein>
<dbReference type="InterPro" id="IPR013762">
    <property type="entry name" value="Integrase-like_cat_sf"/>
</dbReference>
<proteinExistence type="inferred from homology"/>
<keyword evidence="8" id="KW-1179">Viral genome integration</keyword>
<dbReference type="EMBL" id="KT070867">
    <property type="protein sequence ID" value="AKQ08524.1"/>
    <property type="molecule type" value="Genomic_DNA"/>
</dbReference>
<keyword evidence="8" id="KW-1160">Virus entry into host cell</keyword>
<dbReference type="PROSITE" id="PS51900">
    <property type="entry name" value="CB"/>
    <property type="match status" value="1"/>
</dbReference>
<evidence type="ECO:0000256" key="3">
    <source>
        <dbReference type="ARBA" id="ARBA00022679"/>
    </source>
</evidence>
<evidence type="ECO:0000259" key="11">
    <source>
        <dbReference type="PROSITE" id="PS51900"/>
    </source>
</evidence>
<gene>
    <name evidence="12" type="ORF">PBC2_209</name>
</gene>
<dbReference type="Gene3D" id="1.10.443.10">
    <property type="entry name" value="Intergrase catalytic core"/>
    <property type="match status" value="1"/>
</dbReference>
<sequence>MAYKKIQEVTDQFWDNEMNIDDREIIEDFLMQGHLSPATLKQYKSSLRIFAKWVYDTFRGQKRLTDLKIRDGLKYQNYLIELGLSSSAIKFKRSSVSSLYNFIELYYSDEYPKLRNIFNKAVPNVANVKKKEKNPITKKELDKIIKTLKKKEDWQKLAYLLYTYNTGCRREESRQLLKEVVTYDKFFDKKGNQKDYYQTHEIRAKGKGREGKVRRFKFSQEVMDVLKKWIEVRGEDDCPYLFVSKTKDGYRQISGNAFNLWCEEFGEIIGKKVHPHLLRSSRATIAVVEEGIDIKKVQGMLGHNDVSTTEIYVVRDDSDDDDDLY</sequence>
<feature type="domain" description="Core-binding (CB)" evidence="11">
    <location>
        <begin position="20"/>
        <end position="104"/>
    </location>
</feature>
<dbReference type="PANTHER" id="PTHR30349">
    <property type="entry name" value="PHAGE INTEGRASE-RELATED"/>
    <property type="match status" value="1"/>
</dbReference>
<evidence type="ECO:0000256" key="7">
    <source>
        <dbReference type="ARBA" id="ARBA00023172"/>
    </source>
</evidence>
<dbReference type="PROSITE" id="PS51898">
    <property type="entry name" value="TYR_RECOMBINASE"/>
    <property type="match status" value="1"/>
</dbReference>
<evidence type="ECO:0000256" key="4">
    <source>
        <dbReference type="ARBA" id="ARBA00022801"/>
    </source>
</evidence>
<keyword evidence="7" id="KW-0233">DNA recombination</keyword>
<organism evidence="12 13">
    <name type="scientific">Bacillus phage PBC2</name>
    <dbReference type="NCBI Taxonomy" id="1675029"/>
    <lineage>
        <taxon>Viruses</taxon>
        <taxon>Duplodnaviria</taxon>
        <taxon>Heunggongvirae</taxon>
        <taxon>Uroviricota</taxon>
        <taxon>Caudoviricetes</taxon>
        <taxon>Andregratiavirinae</taxon>
        <taxon>Haetaevirus</taxon>
        <taxon>Haetaevirus PBC2</taxon>
    </lineage>
</organism>
<evidence type="ECO:0000313" key="13">
    <source>
        <dbReference type="Proteomes" id="UP000223102"/>
    </source>
</evidence>
<evidence type="ECO:0000256" key="6">
    <source>
        <dbReference type="ARBA" id="ARBA00023125"/>
    </source>
</evidence>
<keyword evidence="6 9" id="KW-0238">DNA-binding</keyword>